<proteinExistence type="predicted"/>
<feature type="signal peptide" evidence="1">
    <location>
        <begin position="1"/>
        <end position="21"/>
    </location>
</feature>
<keyword evidence="1" id="KW-0732">Signal</keyword>
<dbReference type="Proteomes" id="UP000095300">
    <property type="component" value="Unassembled WGS sequence"/>
</dbReference>
<name>A0A1I8PI97_STOCA</name>
<dbReference type="EnsemblMetazoa" id="SCAU008346-RA">
    <property type="protein sequence ID" value="SCAU008346-PA"/>
    <property type="gene ID" value="SCAU008346"/>
</dbReference>
<dbReference type="AlphaFoldDB" id="A0A1I8PI97"/>
<evidence type="ECO:0000256" key="1">
    <source>
        <dbReference type="SAM" id="SignalP"/>
    </source>
</evidence>
<evidence type="ECO:0000313" key="2">
    <source>
        <dbReference type="EnsemblMetazoa" id="SCAU008346-PA"/>
    </source>
</evidence>
<evidence type="ECO:0000313" key="3">
    <source>
        <dbReference type="Proteomes" id="UP000095300"/>
    </source>
</evidence>
<accession>A0A1I8PI97</accession>
<sequence length="109" mass="12429">MTTIIVTRLLLIMLMCDVANAKTKKDDGIESEMEEHHKQTFSWLNDVGVEINGVFVQKYMPSDKDGVFVLRLEYQANKNGYYVKFEYKPDSGDVFEPRLSGSTLQTLTG</sequence>
<dbReference type="VEuPathDB" id="VectorBase:SCAU008346"/>
<gene>
    <name evidence="2" type="primary">106093294</name>
</gene>
<feature type="chain" id="PRO_5009326683" description="Secreted protein" evidence="1">
    <location>
        <begin position="22"/>
        <end position="109"/>
    </location>
</feature>
<protein>
    <recommendedName>
        <fullName evidence="4">Secreted protein</fullName>
    </recommendedName>
</protein>
<keyword evidence="3" id="KW-1185">Reference proteome</keyword>
<evidence type="ECO:0008006" key="4">
    <source>
        <dbReference type="Google" id="ProtNLM"/>
    </source>
</evidence>
<reference evidence="2" key="1">
    <citation type="submission" date="2020-05" db="UniProtKB">
        <authorList>
            <consortium name="EnsemblMetazoa"/>
        </authorList>
    </citation>
    <scope>IDENTIFICATION</scope>
    <source>
        <strain evidence="2">USDA</strain>
    </source>
</reference>
<organism evidence="2 3">
    <name type="scientific">Stomoxys calcitrans</name>
    <name type="common">Stable fly</name>
    <name type="synonym">Conops calcitrans</name>
    <dbReference type="NCBI Taxonomy" id="35570"/>
    <lineage>
        <taxon>Eukaryota</taxon>
        <taxon>Metazoa</taxon>
        <taxon>Ecdysozoa</taxon>
        <taxon>Arthropoda</taxon>
        <taxon>Hexapoda</taxon>
        <taxon>Insecta</taxon>
        <taxon>Pterygota</taxon>
        <taxon>Neoptera</taxon>
        <taxon>Endopterygota</taxon>
        <taxon>Diptera</taxon>
        <taxon>Brachycera</taxon>
        <taxon>Muscomorpha</taxon>
        <taxon>Muscoidea</taxon>
        <taxon>Muscidae</taxon>
        <taxon>Stomoxys</taxon>
    </lineage>
</organism>